<evidence type="ECO:0000313" key="6">
    <source>
        <dbReference type="Proteomes" id="UP000811609"/>
    </source>
</evidence>
<feature type="compositionally biased region" description="Basic and acidic residues" evidence="2">
    <location>
        <begin position="1"/>
        <end position="10"/>
    </location>
</feature>
<dbReference type="AlphaFoldDB" id="A0A8T1QC82"/>
<evidence type="ECO:0000313" key="4">
    <source>
        <dbReference type="EMBL" id="KAG6652019.1"/>
    </source>
</evidence>
<protein>
    <recommendedName>
        <fullName evidence="3">Peptidase C14 caspase domain-containing protein</fullName>
    </recommendedName>
</protein>
<comment type="caution">
    <text evidence="4">The sequence shown here is derived from an EMBL/GenBank/DDBJ whole genome shotgun (WGS) entry which is preliminary data.</text>
</comment>
<dbReference type="EMBL" id="CM031814">
    <property type="protein sequence ID" value="KAG6652019.1"/>
    <property type="molecule type" value="Genomic_DNA"/>
</dbReference>
<feature type="compositionally biased region" description="Low complexity" evidence="2">
    <location>
        <begin position="16"/>
        <end position="41"/>
    </location>
</feature>
<dbReference type="PANTHER" id="PTHR48104:SF2">
    <property type="entry name" value="METACASPASE-1-LIKE ISOFORM X1"/>
    <property type="match status" value="1"/>
</dbReference>
<dbReference type="InterPro" id="IPR050452">
    <property type="entry name" value="Metacaspase"/>
</dbReference>
<proteinExistence type="inferred from homology"/>
<keyword evidence="6" id="KW-1185">Reference proteome</keyword>
<feature type="domain" description="Peptidase C14 caspase" evidence="3">
    <location>
        <begin position="53"/>
        <end position="344"/>
    </location>
</feature>
<dbReference type="PANTHER" id="PTHR48104">
    <property type="entry name" value="METACASPASE-4"/>
    <property type="match status" value="1"/>
</dbReference>
<dbReference type="GO" id="GO:0005737">
    <property type="term" value="C:cytoplasm"/>
    <property type="evidence" value="ECO:0007669"/>
    <property type="project" value="TreeGrafter"/>
</dbReference>
<feature type="region of interest" description="Disordered" evidence="2">
    <location>
        <begin position="255"/>
        <end position="281"/>
    </location>
</feature>
<evidence type="ECO:0000256" key="2">
    <source>
        <dbReference type="SAM" id="MobiDB-lite"/>
    </source>
</evidence>
<dbReference type="Proteomes" id="UP000811609">
    <property type="component" value="Chromosome 6"/>
</dbReference>
<dbReference type="Proteomes" id="UP000811246">
    <property type="component" value="Chromosome 6"/>
</dbReference>
<dbReference type="InterPro" id="IPR011600">
    <property type="entry name" value="Pept_C14_caspase"/>
</dbReference>
<name>A0A8T1QC82_CARIL</name>
<reference evidence="5" key="2">
    <citation type="submission" date="2021-01" db="EMBL/GenBank/DDBJ databases">
        <authorList>
            <person name="Lovell J.T."/>
            <person name="Bentley N."/>
            <person name="Bhattarai G."/>
            <person name="Jenkins J.W."/>
            <person name="Sreedasyam A."/>
            <person name="Alarcon Y."/>
            <person name="Bock C."/>
            <person name="Boston L."/>
            <person name="Carlson J."/>
            <person name="Cervantes K."/>
            <person name="Clermont K."/>
            <person name="Krom N."/>
            <person name="Kubenka K."/>
            <person name="Mamidi S."/>
            <person name="Mattison C."/>
            <person name="Monteros M."/>
            <person name="Pisani C."/>
            <person name="Plott C."/>
            <person name="Rajasekar S."/>
            <person name="Rhein H.S."/>
            <person name="Rohla C."/>
            <person name="Song M."/>
            <person name="Hilaire R.S."/>
            <person name="Shu S."/>
            <person name="Wells L."/>
            <person name="Wang X."/>
            <person name="Webber J."/>
            <person name="Heerema R.J."/>
            <person name="Klein P."/>
            <person name="Conner P."/>
            <person name="Grauke L."/>
            <person name="Grimwood J."/>
            <person name="Schmutz J."/>
            <person name="Randall J.J."/>
        </authorList>
    </citation>
    <scope>NUCLEOTIDE SEQUENCE</scope>
    <source>
        <tissue evidence="5">Leaf</tissue>
    </source>
</reference>
<organism evidence="4 6">
    <name type="scientific">Carya illinoinensis</name>
    <name type="common">Pecan</name>
    <dbReference type="NCBI Taxonomy" id="32201"/>
    <lineage>
        <taxon>Eukaryota</taxon>
        <taxon>Viridiplantae</taxon>
        <taxon>Streptophyta</taxon>
        <taxon>Embryophyta</taxon>
        <taxon>Tracheophyta</taxon>
        <taxon>Spermatophyta</taxon>
        <taxon>Magnoliopsida</taxon>
        <taxon>eudicotyledons</taxon>
        <taxon>Gunneridae</taxon>
        <taxon>Pentapetalae</taxon>
        <taxon>rosids</taxon>
        <taxon>fabids</taxon>
        <taxon>Fagales</taxon>
        <taxon>Juglandaceae</taxon>
        <taxon>Carya</taxon>
    </lineage>
</organism>
<evidence type="ECO:0000259" key="3">
    <source>
        <dbReference type="Pfam" id="PF00656"/>
    </source>
</evidence>
<sequence length="390" mass="43356">MEMPARDDQVLNKQQSISSSTSTGATRATSPSPDSSSQDTKPPSPAEARAAGRKRALLCGVTNKADPENHLRGSVNDVNRIKEMLIKKQFGYPNNDECIRVLIEDDQEIKGNKSTPTKKNIIDSTPTKKNIIDSLEWLVKDSKSGDKLVFFFSGHCCRPDSENTNILNIGSTQSIDLCCCPKNKDTLNNGSTQSTDHDHVYLVCTGNDLIPNCYINSTIVRPLKEGVTLYAIVDSCFSGRILDLKYTYDQERKDWDDNYETPSKAEKGTKDNYKPDLSKADQKDAGGGLAICLSATNNRETAESNANSGGNEILGTMTVNLTKMVKKNVTYKHILDQFQELHRERNIERGDPPLQTMSNVRRAHLESRKIEVPVLSSSRKFDVSSQEFLL</sequence>
<dbReference type="GO" id="GO:0006508">
    <property type="term" value="P:proteolysis"/>
    <property type="evidence" value="ECO:0007669"/>
    <property type="project" value="InterPro"/>
</dbReference>
<reference evidence="4" key="1">
    <citation type="submission" date="2020-12" db="EMBL/GenBank/DDBJ databases">
        <title>WGS assembly of Carya illinoinensis cv. Pawnee.</title>
        <authorList>
            <person name="Platts A."/>
            <person name="Shu S."/>
            <person name="Wright S."/>
            <person name="Barry K."/>
            <person name="Edger P."/>
            <person name="Pires J.C."/>
            <person name="Schmutz J."/>
        </authorList>
    </citation>
    <scope>NUCLEOTIDE SEQUENCE</scope>
    <source>
        <tissue evidence="4">Leaf</tissue>
    </source>
</reference>
<dbReference type="EMBL" id="CM031814">
    <property type="protein sequence ID" value="KAG6652018.1"/>
    <property type="molecule type" value="Genomic_DNA"/>
</dbReference>
<evidence type="ECO:0000256" key="1">
    <source>
        <dbReference type="ARBA" id="ARBA00009005"/>
    </source>
</evidence>
<evidence type="ECO:0000313" key="5">
    <source>
        <dbReference type="EMBL" id="KAG6709895.1"/>
    </source>
</evidence>
<comment type="similarity">
    <text evidence="1">Belongs to the peptidase C14B family.</text>
</comment>
<dbReference type="GO" id="GO:0004197">
    <property type="term" value="F:cysteine-type endopeptidase activity"/>
    <property type="evidence" value="ECO:0007669"/>
    <property type="project" value="InterPro"/>
</dbReference>
<dbReference type="Pfam" id="PF00656">
    <property type="entry name" value="Peptidase_C14"/>
    <property type="match status" value="1"/>
</dbReference>
<feature type="compositionally biased region" description="Basic and acidic residues" evidence="2">
    <location>
        <begin position="263"/>
        <end position="281"/>
    </location>
</feature>
<dbReference type="EMBL" id="CM031830">
    <property type="protein sequence ID" value="KAG6709895.1"/>
    <property type="molecule type" value="Genomic_DNA"/>
</dbReference>
<feature type="region of interest" description="Disordered" evidence="2">
    <location>
        <begin position="1"/>
        <end position="52"/>
    </location>
</feature>
<gene>
    <name evidence="4" type="ORF">CIPAW_06G154100</name>
    <name evidence="5" type="ORF">I3842_06G154900</name>
</gene>
<accession>A0A8T1QC82</accession>